<dbReference type="PANTHER" id="PTHR13421:SF16">
    <property type="entry name" value="SNRNA-ACTIVATING PROTEIN COMPLEX SUBUNIT 3"/>
    <property type="match status" value="1"/>
</dbReference>
<dbReference type="InterPro" id="IPR022042">
    <property type="entry name" value="snRNA-activating_su3"/>
</dbReference>
<accession>A0ABD1Z6F4</accession>
<evidence type="ECO:0000256" key="6">
    <source>
        <dbReference type="ARBA" id="ARBA00023242"/>
    </source>
</evidence>
<name>A0ABD1Z6F4_9MARC</name>
<evidence type="ECO:0000313" key="9">
    <source>
        <dbReference type="Proteomes" id="UP001605036"/>
    </source>
</evidence>
<dbReference type="EMBL" id="JBHFFA010000002">
    <property type="protein sequence ID" value="KAL2643300.1"/>
    <property type="molecule type" value="Genomic_DNA"/>
</dbReference>
<dbReference type="Proteomes" id="UP001605036">
    <property type="component" value="Unassembled WGS sequence"/>
</dbReference>
<reference evidence="8 9" key="1">
    <citation type="submission" date="2024-09" db="EMBL/GenBank/DDBJ databases">
        <title>Chromosome-scale assembly of Riccia fluitans.</title>
        <authorList>
            <person name="Paukszto L."/>
            <person name="Sawicki J."/>
            <person name="Karawczyk K."/>
            <person name="Piernik-Szablinska J."/>
            <person name="Szczecinska M."/>
            <person name="Mazdziarz M."/>
        </authorList>
    </citation>
    <scope>NUCLEOTIDE SEQUENCE [LARGE SCALE GENOMIC DNA]</scope>
    <source>
        <strain evidence="8">Rf_01</strain>
        <tissue evidence="8">Aerial parts of the thallus</tissue>
    </source>
</reference>
<comment type="subcellular location">
    <subcellularLocation>
        <location evidence="1">Nucleus</location>
    </subcellularLocation>
</comment>
<dbReference type="AlphaFoldDB" id="A0ABD1Z6F4"/>
<keyword evidence="4" id="KW-0238">DNA-binding</keyword>
<evidence type="ECO:0000256" key="2">
    <source>
        <dbReference type="ARBA" id="ARBA00010410"/>
    </source>
</evidence>
<keyword evidence="9" id="KW-1185">Reference proteome</keyword>
<sequence length="533" mass="60720">MLTECQELRSHQLPLVNVEYLLQSLDARIGNSYVANLPNQAANTSWYTSAYCAVIKKKSEDGRGKFGMAGKARRRWRHQQPAGLPGFTSGHINVNDFRQSCGALFLALKAELEDPCMYADDIDVSVDDLRIMTDAMLVEKALAEVLQGEGSDGVPNRRVEENGLPVGNGEPASGETSADPRENDNYATEQVDLSGSLPKNKGKKRGRPFDRHIRGSLLQDDMDERRKEALARLKKEREVARESVSLHSLRAKHERENLYSKIQTQLRTLKFLTSVLKTPKLSSKNLYEPMVAGEVLLTVEIYDSVRRHLKSQEFVVTGSQRLTALKDRIYCLTDTVAGKANMNLPSSYFFIEDVFYNDMRHPRATDYSLPIRKWVREQTEVIDKWKALGGVDLKKKRWLGLPSCPRSSKPPQFYSAKMEDVGFADLEIRIGAQFLYCHQGDCKHTMIIRDMRLAHPEDVQNAAAYPVLRYVHKLRHRKCSICCIYQAKKVTIGDKLAPESPCFFCENCYYSLHYSNDGSLLYSDFQVHDYYHE</sequence>
<gene>
    <name evidence="8" type="ORF">R1flu_010887</name>
</gene>
<evidence type="ECO:0000313" key="8">
    <source>
        <dbReference type="EMBL" id="KAL2643300.1"/>
    </source>
</evidence>
<organism evidence="8 9">
    <name type="scientific">Riccia fluitans</name>
    <dbReference type="NCBI Taxonomy" id="41844"/>
    <lineage>
        <taxon>Eukaryota</taxon>
        <taxon>Viridiplantae</taxon>
        <taxon>Streptophyta</taxon>
        <taxon>Embryophyta</taxon>
        <taxon>Marchantiophyta</taxon>
        <taxon>Marchantiopsida</taxon>
        <taxon>Marchantiidae</taxon>
        <taxon>Marchantiales</taxon>
        <taxon>Ricciaceae</taxon>
        <taxon>Riccia</taxon>
    </lineage>
</organism>
<proteinExistence type="inferred from homology"/>
<keyword evidence="5" id="KW-0804">Transcription</keyword>
<comment type="caution">
    <text evidence="8">The sequence shown here is derived from an EMBL/GenBank/DDBJ whole genome shotgun (WGS) entry which is preliminary data.</text>
</comment>
<dbReference type="GO" id="GO:0005634">
    <property type="term" value="C:nucleus"/>
    <property type="evidence" value="ECO:0007669"/>
    <property type="project" value="UniProtKB-SubCell"/>
</dbReference>
<dbReference type="Pfam" id="PF12251">
    <property type="entry name" value="SNAPC3"/>
    <property type="match status" value="1"/>
</dbReference>
<evidence type="ECO:0000256" key="3">
    <source>
        <dbReference type="ARBA" id="ARBA00023015"/>
    </source>
</evidence>
<keyword evidence="3" id="KW-0805">Transcription regulation</keyword>
<evidence type="ECO:0000256" key="7">
    <source>
        <dbReference type="SAM" id="MobiDB-lite"/>
    </source>
</evidence>
<dbReference type="PANTHER" id="PTHR13421">
    <property type="entry name" value="SNRNA-ACTIVATING PROTEIN COMPLEX SUBUNIT 3"/>
    <property type="match status" value="1"/>
</dbReference>
<evidence type="ECO:0000256" key="4">
    <source>
        <dbReference type="ARBA" id="ARBA00023125"/>
    </source>
</evidence>
<evidence type="ECO:0000256" key="1">
    <source>
        <dbReference type="ARBA" id="ARBA00004123"/>
    </source>
</evidence>
<protein>
    <recommendedName>
        <fullName evidence="10">snRNA-activating protein complex subunit 3</fullName>
    </recommendedName>
</protein>
<keyword evidence="6" id="KW-0539">Nucleus</keyword>
<comment type="similarity">
    <text evidence="2">Belongs to the SNAPC3/SRD2 family.</text>
</comment>
<evidence type="ECO:0008006" key="10">
    <source>
        <dbReference type="Google" id="ProtNLM"/>
    </source>
</evidence>
<dbReference type="GO" id="GO:0003677">
    <property type="term" value="F:DNA binding"/>
    <property type="evidence" value="ECO:0007669"/>
    <property type="project" value="UniProtKB-KW"/>
</dbReference>
<feature type="region of interest" description="Disordered" evidence="7">
    <location>
        <begin position="147"/>
        <end position="221"/>
    </location>
</feature>
<evidence type="ECO:0000256" key="5">
    <source>
        <dbReference type="ARBA" id="ARBA00023163"/>
    </source>
</evidence>